<reference evidence="2" key="1">
    <citation type="submission" date="2015-07" db="EMBL/GenBank/DDBJ databases">
        <authorList>
            <consortium name="Consortium for Microbial Forensics and Genomics (microFORGE)"/>
            <person name="Knight B.M."/>
            <person name="Roberts D.P."/>
            <person name="Lin D."/>
            <person name="Hari K."/>
            <person name="Fletcher J."/>
            <person name="Melcher U."/>
            <person name="Blagden T."/>
            <person name="Winegar R.A."/>
        </authorList>
    </citation>
    <scope>NUCLEOTIDE SEQUENCE [LARGE SCALE GENOMIC DNA]</scope>
    <source>
        <strain evidence="2">NRRL B-1447</strain>
    </source>
</reference>
<organism evidence="1 2">
    <name type="scientific">Streptomyces virginiae</name>
    <name type="common">Streptomyces cinnamonensis</name>
    <dbReference type="NCBI Taxonomy" id="1961"/>
    <lineage>
        <taxon>Bacteria</taxon>
        <taxon>Bacillati</taxon>
        <taxon>Actinomycetota</taxon>
        <taxon>Actinomycetes</taxon>
        <taxon>Kitasatosporales</taxon>
        <taxon>Streptomycetaceae</taxon>
        <taxon>Streptomyces</taxon>
    </lineage>
</organism>
<evidence type="ECO:0000313" key="1">
    <source>
        <dbReference type="EMBL" id="KOG49408.1"/>
    </source>
</evidence>
<name>A0A0L8MG78_STRVG</name>
<gene>
    <name evidence="1" type="ORF">ADK75_19520</name>
</gene>
<protein>
    <submittedName>
        <fullName evidence="1">Uncharacterized protein</fullName>
    </submittedName>
</protein>
<accession>A0A0L8MG78</accession>
<comment type="caution">
    <text evidence="1">The sequence shown here is derived from an EMBL/GenBank/DDBJ whole genome shotgun (WGS) entry which is preliminary data.</text>
</comment>
<sequence length="88" mass="9343">MSLSPPTDHPARLLDRNLVTDVIWATATPTDRLEHVYARPAEGRLDIALFLLAAGAEEAASTGTRIIRRALSGAPVLAGWSTAPRASP</sequence>
<dbReference type="EMBL" id="LGUV01000256">
    <property type="protein sequence ID" value="KOG49408.1"/>
    <property type="molecule type" value="Genomic_DNA"/>
</dbReference>
<dbReference type="AlphaFoldDB" id="A0A0L8MG78"/>
<proteinExistence type="predicted"/>
<dbReference type="Proteomes" id="UP000037084">
    <property type="component" value="Unassembled WGS sequence"/>
</dbReference>
<dbReference type="PATRIC" id="fig|1961.12.peg.4425"/>
<evidence type="ECO:0000313" key="2">
    <source>
        <dbReference type="Proteomes" id="UP000037084"/>
    </source>
</evidence>